<evidence type="ECO:0000256" key="1">
    <source>
        <dbReference type="SAM" id="MobiDB-lite"/>
    </source>
</evidence>
<feature type="chain" id="PRO_5005863173" description="DUF3138 family protein" evidence="2">
    <location>
        <begin position="22"/>
        <end position="505"/>
    </location>
</feature>
<feature type="region of interest" description="Disordered" evidence="1">
    <location>
        <begin position="53"/>
        <end position="75"/>
    </location>
</feature>
<gene>
    <name evidence="3" type="ORF">WG78_14935</name>
</gene>
<feature type="signal peptide" evidence="2">
    <location>
        <begin position="1"/>
        <end position="21"/>
    </location>
</feature>
<dbReference type="AlphaFoldDB" id="A0A0N0XHK8"/>
<dbReference type="PATRIC" id="fig|857265.3.peg.3071"/>
<dbReference type="Proteomes" id="UP000037939">
    <property type="component" value="Unassembled WGS sequence"/>
</dbReference>
<name>A0A0N0XHK8_9NEIS</name>
<evidence type="ECO:0000256" key="2">
    <source>
        <dbReference type="SAM" id="SignalP"/>
    </source>
</evidence>
<evidence type="ECO:0008006" key="5">
    <source>
        <dbReference type="Google" id="ProtNLM"/>
    </source>
</evidence>
<reference evidence="3 4" key="1">
    <citation type="submission" date="2015-07" db="EMBL/GenBank/DDBJ databases">
        <title>Draft genome sequence of the Amantichitinum ursilacus IGB-41, a new chitin-degrading bacterium.</title>
        <authorList>
            <person name="Kirstahler P."/>
            <person name="Guenther M."/>
            <person name="Grumaz C."/>
            <person name="Rupp S."/>
            <person name="Zibek S."/>
            <person name="Sohn K."/>
        </authorList>
    </citation>
    <scope>NUCLEOTIDE SEQUENCE [LARGE SCALE GENOMIC DNA]</scope>
    <source>
        <strain evidence="3 4">IGB-41</strain>
    </source>
</reference>
<evidence type="ECO:0000313" key="4">
    <source>
        <dbReference type="Proteomes" id="UP000037939"/>
    </source>
</evidence>
<proteinExistence type="predicted"/>
<dbReference type="RefSeq" id="WP_053938629.1">
    <property type="nucleotide sequence ID" value="NZ_LAQT01000011.1"/>
</dbReference>
<keyword evidence="4" id="KW-1185">Reference proteome</keyword>
<dbReference type="InterPro" id="IPR021485">
    <property type="entry name" value="DUF3138"/>
</dbReference>
<dbReference type="EMBL" id="LAQT01000011">
    <property type="protein sequence ID" value="KPC51972.1"/>
    <property type="molecule type" value="Genomic_DNA"/>
</dbReference>
<sequence>MRKKILCTLLAGLTVSGAALAAPKQSDIDALKAQVNALQKQIQQLEAQQAQQAAAPAPAAVPAASASTTPPMSPEDVEAMKQSIAQLQLKVDSLDTTVNEGGLAGLSITGYMDPVYMYNNNAHSGSFSFVNHNGAYNYDGSTFGDVYLDIKKTFGAGSLAPSAEISIMPNRGNGATLLATDDGSNAFMNIINTAVATIPLDTSSSFVIGLMSSFGGYEYQLSTLMPTLTHNLLYDFSDPGSYTGVGYNYSTGNFAWKFMLANEQYRTKGASTQTDTNADTGQAVFHSNSTPTFTTRLDYTWSSSIDLGWSANIGRQTLATGSTCASGFGYQCTSGSPYSKYLFTEADMTYTWADTTINAEIDYGRQDSAAYNGGTAVWYGVSLLGLQKWHSDAGSFGTALRFDYLNDSKNGGGGGGIVLADGGLDGHNGFGISQDCAANSDNAGMDCKGANRSDIAFDLVWYLTDQATLKLEYRHDMASENVFVRNDGTYSKHNDLFGTQFIYAF</sequence>
<accession>A0A0N0XHK8</accession>
<protein>
    <recommendedName>
        <fullName evidence="5">DUF3138 family protein</fullName>
    </recommendedName>
</protein>
<dbReference type="Pfam" id="PF11336">
    <property type="entry name" value="DUF3138"/>
    <property type="match status" value="1"/>
</dbReference>
<comment type="caution">
    <text evidence="3">The sequence shown here is derived from an EMBL/GenBank/DDBJ whole genome shotgun (WGS) entry which is preliminary data.</text>
</comment>
<keyword evidence="2" id="KW-0732">Signal</keyword>
<dbReference type="STRING" id="857265.WG78_14935"/>
<evidence type="ECO:0000313" key="3">
    <source>
        <dbReference type="EMBL" id="KPC51972.1"/>
    </source>
</evidence>
<organism evidence="3 4">
    <name type="scientific">Amantichitinum ursilacus</name>
    <dbReference type="NCBI Taxonomy" id="857265"/>
    <lineage>
        <taxon>Bacteria</taxon>
        <taxon>Pseudomonadati</taxon>
        <taxon>Pseudomonadota</taxon>
        <taxon>Betaproteobacteria</taxon>
        <taxon>Neisseriales</taxon>
        <taxon>Chitinibacteraceae</taxon>
        <taxon>Amantichitinum</taxon>
    </lineage>
</organism>
<feature type="compositionally biased region" description="Low complexity" evidence="1">
    <location>
        <begin position="53"/>
        <end position="66"/>
    </location>
</feature>
<dbReference type="OrthoDB" id="8595088at2"/>